<feature type="binding site" evidence="7">
    <location>
        <begin position="88"/>
        <end position="89"/>
    </location>
    <ligand>
        <name>S-adenosyl-L-methionine</name>
        <dbReference type="ChEBI" id="CHEBI:59789"/>
    </ligand>
</feature>
<organism evidence="8 9">
    <name type="scientific">Caldiarchaeum subterraneum</name>
    <dbReference type="NCBI Taxonomy" id="311458"/>
    <lineage>
        <taxon>Archaea</taxon>
        <taxon>Nitrososphaerota</taxon>
        <taxon>Candidatus Caldarchaeales</taxon>
        <taxon>Candidatus Caldarchaeaceae</taxon>
        <taxon>Candidatus Caldarchaeum</taxon>
    </lineage>
</organism>
<dbReference type="GO" id="GO:0008033">
    <property type="term" value="P:tRNA processing"/>
    <property type="evidence" value="ECO:0007669"/>
    <property type="project" value="UniProtKB-UniRule"/>
</dbReference>
<dbReference type="PANTHER" id="PTHR10335:SF17">
    <property type="entry name" value="FIBRILLARIN"/>
    <property type="match status" value="1"/>
</dbReference>
<comment type="subunit">
    <text evidence="7">Interacts with nop5. Component of box C/D small ribonucleoprotein (sRNP) particles that contain rpl7ae, FlpA and nop5, plus a guide RNA.</text>
</comment>
<evidence type="ECO:0000256" key="1">
    <source>
        <dbReference type="ARBA" id="ARBA00010632"/>
    </source>
</evidence>
<dbReference type="PIRSF" id="PIRSF006540">
    <property type="entry name" value="Nop17p"/>
    <property type="match status" value="1"/>
</dbReference>
<evidence type="ECO:0000256" key="7">
    <source>
        <dbReference type="HAMAP-Rule" id="MF_00351"/>
    </source>
</evidence>
<evidence type="ECO:0000313" key="8">
    <source>
        <dbReference type="EMBL" id="HIQ29573.1"/>
    </source>
</evidence>
<dbReference type="Gene3D" id="3.30.200.20">
    <property type="entry name" value="Phosphorylase Kinase, domain 1"/>
    <property type="match status" value="1"/>
</dbReference>
<protein>
    <recommendedName>
        <fullName evidence="7">Fibrillarin-like rRNA/tRNA 2'-O-methyltransferase</fullName>
        <ecNumber evidence="7">2.1.1.-</ecNumber>
    </recommendedName>
</protein>
<dbReference type="InterPro" id="IPR000692">
    <property type="entry name" value="Fibrillarin"/>
</dbReference>
<dbReference type="Proteomes" id="UP000608579">
    <property type="component" value="Unassembled WGS sequence"/>
</dbReference>
<evidence type="ECO:0000313" key="9">
    <source>
        <dbReference type="Proteomes" id="UP000608579"/>
    </source>
</evidence>
<comment type="similarity">
    <text evidence="1 7">Belongs to the methyltransferase superfamily. Fibrillarin family.</text>
</comment>
<keyword evidence="4 7" id="KW-0808">Transferase</keyword>
<feature type="binding site" evidence="7">
    <location>
        <begin position="107"/>
        <end position="108"/>
    </location>
    <ligand>
        <name>S-adenosyl-L-methionine</name>
        <dbReference type="ChEBI" id="CHEBI:59789"/>
    </ligand>
</feature>
<evidence type="ECO:0000256" key="6">
    <source>
        <dbReference type="ARBA" id="ARBA00022884"/>
    </source>
</evidence>
<dbReference type="HAMAP" id="MF_00351">
    <property type="entry name" value="RNA_methyltransf_FlpA"/>
    <property type="match status" value="1"/>
</dbReference>
<dbReference type="NCBIfam" id="NF003276">
    <property type="entry name" value="PRK04266.1-2"/>
    <property type="match status" value="1"/>
</dbReference>
<dbReference type="GO" id="GO:1990259">
    <property type="term" value="F:histone H2AQ104 methyltransferase activity"/>
    <property type="evidence" value="ECO:0007669"/>
    <property type="project" value="TreeGrafter"/>
</dbReference>
<evidence type="ECO:0000256" key="4">
    <source>
        <dbReference type="ARBA" id="ARBA00022679"/>
    </source>
</evidence>
<sequence>MSLPEVREHERFRNIYWVETEGERILATKNLARGVSVYGERRIQSGGEEYRAWSYYRSKLAAAIIKDASEIFIKPGSTVLYLGAASGTTASHVSDIIGPEGFLYGVDFSPKVMLQFLRNVAEPRKNVAAVLEDARIPKAYKHLVGEVDVIYCDVAQPEQAKLVVDNAKAMLRTGGGALVAIKARSVDSVEEPERVYGREAAFLREHGFEILETVNLEPYERDHVMVVARFRG</sequence>
<dbReference type="GO" id="GO:0003723">
    <property type="term" value="F:RNA binding"/>
    <property type="evidence" value="ECO:0007669"/>
    <property type="project" value="UniProtKB-UniRule"/>
</dbReference>
<dbReference type="SMART" id="SM01206">
    <property type="entry name" value="Fibrillarin"/>
    <property type="match status" value="1"/>
</dbReference>
<dbReference type="Gene3D" id="3.40.50.150">
    <property type="entry name" value="Vaccinia Virus protein VP39"/>
    <property type="match status" value="1"/>
</dbReference>
<reference evidence="8" key="1">
    <citation type="journal article" date="2020" name="ISME J.">
        <title>Gammaproteobacteria mediating utilization of methyl-, sulfur- and petroleum organic compounds in deep ocean hydrothermal plumes.</title>
        <authorList>
            <person name="Zhou Z."/>
            <person name="Liu Y."/>
            <person name="Pan J."/>
            <person name="Cron B.R."/>
            <person name="Toner B.M."/>
            <person name="Anantharaman K."/>
            <person name="Breier J.A."/>
            <person name="Dick G.J."/>
            <person name="Li M."/>
        </authorList>
    </citation>
    <scope>NUCLEOTIDE SEQUENCE</scope>
    <source>
        <strain evidence="8">SZUA-1515</strain>
    </source>
</reference>
<dbReference type="Pfam" id="PF01269">
    <property type="entry name" value="Fibrillarin"/>
    <property type="match status" value="1"/>
</dbReference>
<dbReference type="CDD" id="cd02440">
    <property type="entry name" value="AdoMet_MTases"/>
    <property type="match status" value="1"/>
</dbReference>
<feature type="binding site" evidence="7">
    <location>
        <begin position="153"/>
        <end position="156"/>
    </location>
    <ligand>
        <name>S-adenosyl-L-methionine</name>
        <dbReference type="ChEBI" id="CHEBI:59789"/>
    </ligand>
</feature>
<evidence type="ECO:0000256" key="5">
    <source>
        <dbReference type="ARBA" id="ARBA00022694"/>
    </source>
</evidence>
<dbReference type="PRINTS" id="PR00052">
    <property type="entry name" value="FIBRILLARIN"/>
</dbReference>
<dbReference type="GO" id="GO:0000494">
    <property type="term" value="P:box C/D sno(s)RNA 3'-end processing"/>
    <property type="evidence" value="ECO:0007669"/>
    <property type="project" value="TreeGrafter"/>
</dbReference>
<comment type="function">
    <text evidence="7">Involved in pre-rRNA and tRNA processing. Utilizes the methyl donor S-adenosyl-L-methionine to catalyze the site-specific 2'-hydroxyl methylation of ribose moieties in rRNA and tRNA. Site specificity is provided by a guide RNA that base pairs with the substrate. Methylation occurs at a characteristic distance from the sequence involved in base pairing with the guide RNA.</text>
</comment>
<comment type="caution">
    <text evidence="8">The sequence shown here is derived from an EMBL/GenBank/DDBJ whole genome shotgun (WGS) entry which is preliminary data.</text>
</comment>
<gene>
    <name evidence="7" type="primary">flpA</name>
    <name evidence="8" type="ORF">EYH45_03315</name>
</gene>
<keyword evidence="5 7" id="KW-0819">tRNA processing</keyword>
<evidence type="ECO:0000256" key="3">
    <source>
        <dbReference type="ARBA" id="ARBA00022603"/>
    </source>
</evidence>
<keyword evidence="3 7" id="KW-0489">Methyltransferase</keyword>
<dbReference type="EC" id="2.1.1.-" evidence="7"/>
<proteinExistence type="inferred from homology"/>
<dbReference type="AlphaFoldDB" id="A0A832ZVA1"/>
<dbReference type="InterPro" id="IPR029063">
    <property type="entry name" value="SAM-dependent_MTases_sf"/>
</dbReference>
<keyword evidence="2 7" id="KW-0698">rRNA processing</keyword>
<accession>A0A832ZVA1</accession>
<dbReference type="GO" id="GO:0008649">
    <property type="term" value="F:rRNA methyltransferase activity"/>
    <property type="evidence" value="ECO:0007669"/>
    <property type="project" value="TreeGrafter"/>
</dbReference>
<dbReference type="EMBL" id="DQVM01000065">
    <property type="protein sequence ID" value="HIQ29573.1"/>
    <property type="molecule type" value="Genomic_DNA"/>
</dbReference>
<name>A0A832ZVA1_CALS0</name>
<evidence type="ECO:0000256" key="2">
    <source>
        <dbReference type="ARBA" id="ARBA00022552"/>
    </source>
</evidence>
<feature type="binding site" evidence="7">
    <location>
        <begin position="133"/>
        <end position="134"/>
    </location>
    <ligand>
        <name>S-adenosyl-L-methionine</name>
        <dbReference type="ChEBI" id="CHEBI:59789"/>
    </ligand>
</feature>
<dbReference type="SUPFAM" id="SSF53335">
    <property type="entry name" value="S-adenosyl-L-methionine-dependent methyltransferases"/>
    <property type="match status" value="1"/>
</dbReference>
<keyword evidence="6 7" id="KW-0694">RNA-binding</keyword>
<dbReference type="PANTHER" id="PTHR10335">
    <property type="entry name" value="RRNA 2-O-METHYLTRANSFERASE FIBRILLARIN"/>
    <property type="match status" value="1"/>
</dbReference>